<dbReference type="InterPro" id="IPR003594">
    <property type="entry name" value="HATPase_dom"/>
</dbReference>
<evidence type="ECO:0000259" key="7">
    <source>
        <dbReference type="PROSITE" id="PS50109"/>
    </source>
</evidence>
<dbReference type="SMART" id="SM00448">
    <property type="entry name" value="REC"/>
    <property type="match status" value="1"/>
</dbReference>
<feature type="domain" description="Response regulatory" evidence="8">
    <location>
        <begin position="11"/>
        <end position="127"/>
    </location>
</feature>
<dbReference type="Pfam" id="PF00072">
    <property type="entry name" value="Response_reg"/>
    <property type="match status" value="1"/>
</dbReference>
<dbReference type="InterPro" id="IPR005467">
    <property type="entry name" value="His_kinase_dom"/>
</dbReference>
<evidence type="ECO:0000259" key="8">
    <source>
        <dbReference type="PROSITE" id="PS50110"/>
    </source>
</evidence>
<evidence type="ECO:0000313" key="9">
    <source>
        <dbReference type="EMBL" id="PWR75947.1"/>
    </source>
</evidence>
<gene>
    <name evidence="9" type="ORF">DLD82_02490</name>
</gene>
<dbReference type="PANTHER" id="PTHR43547:SF2">
    <property type="entry name" value="HYBRID SIGNAL TRANSDUCTION HISTIDINE KINASE C"/>
    <property type="match status" value="1"/>
</dbReference>
<keyword evidence="3" id="KW-0805">Transcription regulation</keyword>
<dbReference type="InterPro" id="IPR036890">
    <property type="entry name" value="HATPase_C_sf"/>
</dbReference>
<keyword evidence="10" id="KW-1185">Reference proteome</keyword>
<organism evidence="9 10">
    <name type="scientific">Methanospirillum stamsii</name>
    <dbReference type="NCBI Taxonomy" id="1277351"/>
    <lineage>
        <taxon>Archaea</taxon>
        <taxon>Methanobacteriati</taxon>
        <taxon>Methanobacteriota</taxon>
        <taxon>Stenosarchaea group</taxon>
        <taxon>Methanomicrobia</taxon>
        <taxon>Methanomicrobiales</taxon>
        <taxon>Methanospirillaceae</taxon>
        <taxon>Methanospirillum</taxon>
    </lineage>
</organism>
<keyword evidence="4" id="KW-0238">DNA-binding</keyword>
<name>A0A2V2NHR7_9EURY</name>
<protein>
    <recommendedName>
        <fullName evidence="11">Hybrid sensor histidine kinase/response regulator</fullName>
    </recommendedName>
</protein>
<dbReference type="Gene3D" id="3.30.565.10">
    <property type="entry name" value="Histidine kinase-like ATPase, C-terminal domain"/>
    <property type="match status" value="1"/>
</dbReference>
<dbReference type="OrthoDB" id="8127at2157"/>
<dbReference type="GeneID" id="97607845"/>
<dbReference type="InterPro" id="IPR011006">
    <property type="entry name" value="CheY-like_superfamily"/>
</dbReference>
<evidence type="ECO:0000313" key="10">
    <source>
        <dbReference type="Proteomes" id="UP000245934"/>
    </source>
</evidence>
<dbReference type="FunFam" id="3.40.50.2300:FF:000001">
    <property type="entry name" value="DNA-binding response regulator PhoB"/>
    <property type="match status" value="1"/>
</dbReference>
<dbReference type="Gene3D" id="3.40.50.2300">
    <property type="match status" value="1"/>
</dbReference>
<accession>A0A2V2NHR7</accession>
<keyword evidence="5" id="KW-0804">Transcription</keyword>
<dbReference type="Proteomes" id="UP000245934">
    <property type="component" value="Unassembled WGS sequence"/>
</dbReference>
<feature type="modified residue" description="4-aspartylphosphate" evidence="6">
    <location>
        <position position="60"/>
    </location>
</feature>
<dbReference type="InterPro" id="IPR004358">
    <property type="entry name" value="Sig_transdc_His_kin-like_C"/>
</dbReference>
<dbReference type="SMART" id="SM00387">
    <property type="entry name" value="HATPase_c"/>
    <property type="match status" value="1"/>
</dbReference>
<dbReference type="GO" id="GO:0003677">
    <property type="term" value="F:DNA binding"/>
    <property type="evidence" value="ECO:0007669"/>
    <property type="project" value="UniProtKB-KW"/>
</dbReference>
<dbReference type="PROSITE" id="PS50109">
    <property type="entry name" value="HIS_KIN"/>
    <property type="match status" value="1"/>
</dbReference>
<dbReference type="SUPFAM" id="SSF52172">
    <property type="entry name" value="CheY-like"/>
    <property type="match status" value="1"/>
</dbReference>
<evidence type="ECO:0000256" key="2">
    <source>
        <dbReference type="ARBA" id="ARBA00023012"/>
    </source>
</evidence>
<dbReference type="PANTHER" id="PTHR43547">
    <property type="entry name" value="TWO-COMPONENT HISTIDINE KINASE"/>
    <property type="match status" value="1"/>
</dbReference>
<evidence type="ECO:0000256" key="4">
    <source>
        <dbReference type="ARBA" id="ARBA00023125"/>
    </source>
</evidence>
<keyword evidence="1 6" id="KW-0597">Phosphoprotein</keyword>
<evidence type="ECO:0008006" key="11">
    <source>
        <dbReference type="Google" id="ProtNLM"/>
    </source>
</evidence>
<dbReference type="InterPro" id="IPR001789">
    <property type="entry name" value="Sig_transdc_resp-reg_receiver"/>
</dbReference>
<keyword evidence="2" id="KW-0902">Two-component regulatory system</keyword>
<feature type="domain" description="Histidine kinase" evidence="7">
    <location>
        <begin position="268"/>
        <end position="366"/>
    </location>
</feature>
<dbReference type="SUPFAM" id="SSF55874">
    <property type="entry name" value="ATPase domain of HSP90 chaperone/DNA topoisomerase II/histidine kinase"/>
    <property type="match status" value="1"/>
</dbReference>
<dbReference type="EMBL" id="QGMZ01000006">
    <property type="protein sequence ID" value="PWR75947.1"/>
    <property type="molecule type" value="Genomic_DNA"/>
</dbReference>
<evidence type="ECO:0000256" key="1">
    <source>
        <dbReference type="ARBA" id="ARBA00022553"/>
    </source>
</evidence>
<comment type="caution">
    <text evidence="9">The sequence shown here is derived from an EMBL/GenBank/DDBJ whole genome shotgun (WGS) entry which is preliminary data.</text>
</comment>
<dbReference type="PROSITE" id="PS50110">
    <property type="entry name" value="RESPONSE_REGULATORY"/>
    <property type="match status" value="1"/>
</dbReference>
<dbReference type="CDD" id="cd00075">
    <property type="entry name" value="HATPase"/>
    <property type="match status" value="1"/>
</dbReference>
<dbReference type="PRINTS" id="PR00344">
    <property type="entry name" value="BCTRLSENSOR"/>
</dbReference>
<sequence>MAICNPEKEKTILIVDDDENNLQLAAKIIHSAGFQVLLARDGLSALEICESELPDAIILDIMMPGMNGLDVCQQMREKEKLENTPIIFLSAAGEDEMLEKGLDCGGVDYVSKPVKTRILLARLKFHIERGILRKTICEKNSELDINNKKLIENEAQLKMAIQKLQLLSGITRHDILNKVTSLNGYMALIEDEVSGDEVTEYVTRAKENVETIRKQITFTRDYQQMGMHAPQWQKVQGIFQHVFRSMNNQSLIFETNLDGIECYADPLFERVCYNLIENSFRHGKNLTEIRIFFEIRGDNLILIYEDNGGGVPESQKENIFLRKYYKNSGFGLFLSKDILNITGLTIQEKGKEGTGVRFEITVPKKYYRLG</sequence>
<dbReference type="AlphaFoldDB" id="A0A2V2NHR7"/>
<evidence type="ECO:0000256" key="5">
    <source>
        <dbReference type="ARBA" id="ARBA00023163"/>
    </source>
</evidence>
<dbReference type="GO" id="GO:0000155">
    <property type="term" value="F:phosphorelay sensor kinase activity"/>
    <property type="evidence" value="ECO:0007669"/>
    <property type="project" value="TreeGrafter"/>
</dbReference>
<proteinExistence type="predicted"/>
<dbReference type="Pfam" id="PF02518">
    <property type="entry name" value="HATPase_c"/>
    <property type="match status" value="1"/>
</dbReference>
<dbReference type="RefSeq" id="WP_109939524.1">
    <property type="nucleotide sequence ID" value="NZ_CP176366.1"/>
</dbReference>
<reference evidence="9 10" key="1">
    <citation type="submission" date="2018-05" db="EMBL/GenBank/DDBJ databases">
        <title>Draft genome of Methanospirillum stamsii Pt1.</title>
        <authorList>
            <person name="Dueholm M.S."/>
            <person name="Nielsen P.H."/>
            <person name="Bakmann L.F."/>
            <person name="Otzen D.E."/>
        </authorList>
    </citation>
    <scope>NUCLEOTIDE SEQUENCE [LARGE SCALE GENOMIC DNA]</scope>
    <source>
        <strain evidence="9 10">Pt1</strain>
    </source>
</reference>
<evidence type="ECO:0000256" key="3">
    <source>
        <dbReference type="ARBA" id="ARBA00023015"/>
    </source>
</evidence>
<evidence type="ECO:0000256" key="6">
    <source>
        <dbReference type="PROSITE-ProRule" id="PRU00169"/>
    </source>
</evidence>